<keyword evidence="1" id="KW-1133">Transmembrane helix</keyword>
<accession>A0A9P3H4U5</accession>
<reference evidence="2" key="1">
    <citation type="submission" date="2021-11" db="EMBL/GenBank/DDBJ databases">
        <authorList>
            <person name="Herlambang A."/>
            <person name="Guo Y."/>
            <person name="Takashima Y."/>
            <person name="Nishizawa T."/>
        </authorList>
    </citation>
    <scope>NUCLEOTIDE SEQUENCE</scope>
    <source>
        <strain evidence="2">E1425</strain>
    </source>
</reference>
<feature type="transmembrane region" description="Helical" evidence="1">
    <location>
        <begin position="5"/>
        <end position="26"/>
    </location>
</feature>
<evidence type="ECO:0000313" key="3">
    <source>
        <dbReference type="Proteomes" id="UP000827284"/>
    </source>
</evidence>
<keyword evidence="3" id="KW-1185">Reference proteome</keyword>
<keyword evidence="1" id="KW-0472">Membrane</keyword>
<protein>
    <submittedName>
        <fullName evidence="2">Uncharacterized protein</fullName>
    </submittedName>
</protein>
<dbReference type="OrthoDB" id="2416934at2759"/>
<keyword evidence="1" id="KW-0812">Transmembrane</keyword>
<organism evidence="2 3">
    <name type="scientific">Entomortierella parvispora</name>
    <dbReference type="NCBI Taxonomy" id="205924"/>
    <lineage>
        <taxon>Eukaryota</taxon>
        <taxon>Fungi</taxon>
        <taxon>Fungi incertae sedis</taxon>
        <taxon>Mucoromycota</taxon>
        <taxon>Mortierellomycotina</taxon>
        <taxon>Mortierellomycetes</taxon>
        <taxon>Mortierellales</taxon>
        <taxon>Mortierellaceae</taxon>
        <taxon>Entomortierella</taxon>
    </lineage>
</organism>
<dbReference type="Proteomes" id="UP000827284">
    <property type="component" value="Unassembled WGS sequence"/>
</dbReference>
<reference evidence="2" key="2">
    <citation type="journal article" date="2022" name="Microbiol. Resour. Announc.">
        <title>Whole-Genome Sequence of Entomortierella parvispora E1425, a Mucoromycotan Fungus Associated with Burkholderiaceae-Related Endosymbiotic Bacteria.</title>
        <authorList>
            <person name="Herlambang A."/>
            <person name="Guo Y."/>
            <person name="Takashima Y."/>
            <person name="Narisawa K."/>
            <person name="Ohta H."/>
            <person name="Nishizawa T."/>
        </authorList>
    </citation>
    <scope>NUCLEOTIDE SEQUENCE</scope>
    <source>
        <strain evidence="2">E1425</strain>
    </source>
</reference>
<comment type="caution">
    <text evidence="2">The sequence shown here is derived from an EMBL/GenBank/DDBJ whole genome shotgun (WGS) entry which is preliminary data.</text>
</comment>
<evidence type="ECO:0000313" key="2">
    <source>
        <dbReference type="EMBL" id="GJJ70111.1"/>
    </source>
</evidence>
<feature type="transmembrane region" description="Helical" evidence="1">
    <location>
        <begin position="51"/>
        <end position="73"/>
    </location>
</feature>
<sequence length="98" mass="11011">MFARVWWIMIGIFIGSTVLTLLLTVIHKELFLNQCGIEHDAPLGVDECGPMYLAALLGSMIGCLVGVTMIWCYGEDVVKYSIQLETVKGKQRQIDEEF</sequence>
<name>A0A9P3H4U5_9FUNG</name>
<dbReference type="AlphaFoldDB" id="A0A9P3H4U5"/>
<gene>
    <name evidence="2" type="ORF">EMPS_02460</name>
</gene>
<dbReference type="EMBL" id="BQFW01000003">
    <property type="protein sequence ID" value="GJJ70111.1"/>
    <property type="molecule type" value="Genomic_DNA"/>
</dbReference>
<evidence type="ECO:0000256" key="1">
    <source>
        <dbReference type="SAM" id="Phobius"/>
    </source>
</evidence>
<proteinExistence type="predicted"/>